<gene>
    <name evidence="1" type="ORF">EI97DRAFT_432911</name>
</gene>
<organism evidence="1 2">
    <name type="scientific">Westerdykella ornata</name>
    <dbReference type="NCBI Taxonomy" id="318751"/>
    <lineage>
        <taxon>Eukaryota</taxon>
        <taxon>Fungi</taxon>
        <taxon>Dikarya</taxon>
        <taxon>Ascomycota</taxon>
        <taxon>Pezizomycotina</taxon>
        <taxon>Dothideomycetes</taxon>
        <taxon>Pleosporomycetidae</taxon>
        <taxon>Pleosporales</taxon>
        <taxon>Sporormiaceae</taxon>
        <taxon>Westerdykella</taxon>
    </lineage>
</organism>
<accession>A0A6A6JLY1</accession>
<evidence type="ECO:0000313" key="1">
    <source>
        <dbReference type="EMBL" id="KAF2276666.1"/>
    </source>
</evidence>
<dbReference type="AlphaFoldDB" id="A0A6A6JLY1"/>
<dbReference type="Proteomes" id="UP000800097">
    <property type="component" value="Unassembled WGS sequence"/>
</dbReference>
<protein>
    <recommendedName>
        <fullName evidence="3">Transposase IS30-like HTH domain-containing protein</fullName>
    </recommendedName>
</protein>
<evidence type="ECO:0008006" key="3">
    <source>
        <dbReference type="Google" id="ProtNLM"/>
    </source>
</evidence>
<reference evidence="1" key="1">
    <citation type="journal article" date="2020" name="Stud. Mycol.">
        <title>101 Dothideomycetes genomes: a test case for predicting lifestyles and emergence of pathogens.</title>
        <authorList>
            <person name="Haridas S."/>
            <person name="Albert R."/>
            <person name="Binder M."/>
            <person name="Bloem J."/>
            <person name="Labutti K."/>
            <person name="Salamov A."/>
            <person name="Andreopoulos B."/>
            <person name="Baker S."/>
            <person name="Barry K."/>
            <person name="Bills G."/>
            <person name="Bluhm B."/>
            <person name="Cannon C."/>
            <person name="Castanera R."/>
            <person name="Culley D."/>
            <person name="Daum C."/>
            <person name="Ezra D."/>
            <person name="Gonzalez J."/>
            <person name="Henrissat B."/>
            <person name="Kuo A."/>
            <person name="Liang C."/>
            <person name="Lipzen A."/>
            <person name="Lutzoni F."/>
            <person name="Magnuson J."/>
            <person name="Mondo S."/>
            <person name="Nolan M."/>
            <person name="Ohm R."/>
            <person name="Pangilinan J."/>
            <person name="Park H.-J."/>
            <person name="Ramirez L."/>
            <person name="Alfaro M."/>
            <person name="Sun H."/>
            <person name="Tritt A."/>
            <person name="Yoshinaga Y."/>
            <person name="Zwiers L.-H."/>
            <person name="Turgeon B."/>
            <person name="Goodwin S."/>
            <person name="Spatafora J."/>
            <person name="Crous P."/>
            <person name="Grigoriev I."/>
        </authorList>
    </citation>
    <scope>NUCLEOTIDE SEQUENCE</scope>
    <source>
        <strain evidence="1">CBS 379.55</strain>
    </source>
</reference>
<dbReference type="EMBL" id="ML986492">
    <property type="protein sequence ID" value="KAF2276666.1"/>
    <property type="molecule type" value="Genomic_DNA"/>
</dbReference>
<proteinExistence type="predicted"/>
<keyword evidence="2" id="KW-1185">Reference proteome</keyword>
<evidence type="ECO:0000313" key="2">
    <source>
        <dbReference type="Proteomes" id="UP000800097"/>
    </source>
</evidence>
<dbReference type="OrthoDB" id="5405453at2759"/>
<dbReference type="RefSeq" id="XP_033654205.1">
    <property type="nucleotide sequence ID" value="XM_033798271.1"/>
</dbReference>
<name>A0A6A6JLY1_WESOR</name>
<dbReference type="GeneID" id="54551446"/>
<sequence length="58" mass="6824">MSAPCTPPQRRHLSRDKRLQVQTLHLTWHTQTEISRLLNISRRQVAYAIASERVTSRK</sequence>